<evidence type="ECO:0000256" key="9">
    <source>
        <dbReference type="ARBA" id="ARBA00023180"/>
    </source>
</evidence>
<dbReference type="AlphaFoldDB" id="A0A409YAI9"/>
<feature type="compositionally biased region" description="Gly residues" evidence="16">
    <location>
        <begin position="119"/>
        <end position="134"/>
    </location>
</feature>
<keyword evidence="9" id="KW-0325">Glycoprotein</keyword>
<keyword evidence="8 17" id="KW-0472">Membrane</keyword>
<comment type="catalytic activity">
    <reaction evidence="12">
        <text>Successive hydrolysis of beta-D-glucose units from the non-reducing ends of (1-&gt;3)-beta-D-glucans, releasing alpha-glucose.</text>
        <dbReference type="EC" id="3.2.1.58"/>
    </reaction>
</comment>
<keyword evidence="6" id="KW-0735">Signal-anchor</keyword>
<feature type="compositionally biased region" description="Low complexity" evidence="16">
    <location>
        <begin position="108"/>
        <end position="118"/>
    </location>
</feature>
<dbReference type="InterPro" id="IPR001547">
    <property type="entry name" value="Glyco_hydro_5"/>
</dbReference>
<dbReference type="Pfam" id="PF00150">
    <property type="entry name" value="Cellulase"/>
    <property type="match status" value="1"/>
</dbReference>
<dbReference type="GO" id="GO:0009251">
    <property type="term" value="P:glucan catabolic process"/>
    <property type="evidence" value="ECO:0007669"/>
    <property type="project" value="TreeGrafter"/>
</dbReference>
<dbReference type="PROSITE" id="PS00659">
    <property type="entry name" value="GLYCOSYL_HYDROL_F5"/>
    <property type="match status" value="1"/>
</dbReference>
<sequence length="711" mass="77508">MATGQYYHQYPPPSASQYGAGYPLHNDPGYGDSTTNLTPKMEPYTDHPGHSQHYDSYVPASSNYRTRPPWYKNKIIVWSIAIAAVLIIGLAVFFPIWFLVVNKDGETKSASSNSTSSGSTGGNGGTSGTPGKGGNTVQLAKTGGDGSTITMENGTTFIYRNSFGGIWVQDPENPFSNDARPNSWTPPLKEKWRWGVDRANGVNLGGLFVIEPFITPHFFQRYPGTVDEYTLSEAMAADTANGGLNQLEQHYDTFITEYDIAQIAGAGLNFLRIPIGFWAIETYEGEPFLERTSWKYFLRVLGWARKYGLRVWLDVHGFPGSQNGLNHSGRLGTTNFLAGNMGLANAERALYYLRIFTQFISQPEYKDLILILGIVNEPSVNAIGMDSITSFNLRAHDLIRSITGYGEGNGPYIAIGDGFRPLQDWGGHLAGADRMMMDKHPYFAFEDGLTMPIAVVGDDGIMGGPWPRMACDGWSSSLNTSRRDFGVTINGEMSAAPNDCGLFMRAVGIDSYHPQCSEYNAWETYNATMKEGISNFISATFDALGDWWFWTWKIGPSTAGRVETPLWSYSLGLENGWIPKDPRTVRGFCGRLGINNNPFDGNYQPWQTGAATSTIDPASSQRFPWPPTSIANAEVPVTLLPTYTNTAPIITLPPATFTGAPAAATQGVDGWANSADTAGGIAPIVGCPYPNQYDASYTSLPIPTAPCTGPS</sequence>
<keyword evidence="11" id="KW-0961">Cell wall biogenesis/degradation</keyword>
<evidence type="ECO:0000256" key="6">
    <source>
        <dbReference type="ARBA" id="ARBA00022968"/>
    </source>
</evidence>
<dbReference type="SUPFAM" id="SSF51445">
    <property type="entry name" value="(Trans)glycosidases"/>
    <property type="match status" value="1"/>
</dbReference>
<dbReference type="GO" id="GO:0009986">
    <property type="term" value="C:cell surface"/>
    <property type="evidence" value="ECO:0007669"/>
    <property type="project" value="TreeGrafter"/>
</dbReference>
<dbReference type="GO" id="GO:0005576">
    <property type="term" value="C:extracellular region"/>
    <property type="evidence" value="ECO:0007669"/>
    <property type="project" value="TreeGrafter"/>
</dbReference>
<comment type="caution">
    <text evidence="19">The sequence shown here is derived from an EMBL/GenBank/DDBJ whole genome shotgun (WGS) entry which is preliminary data.</text>
</comment>
<comment type="similarity">
    <text evidence="2">Belongs to the glycosyl hydrolase 5 (cellulase A) family.</text>
</comment>
<evidence type="ECO:0000259" key="18">
    <source>
        <dbReference type="Pfam" id="PF00150"/>
    </source>
</evidence>
<dbReference type="InParanoid" id="A0A409YAI9"/>
<evidence type="ECO:0000313" key="19">
    <source>
        <dbReference type="EMBL" id="PPR00017.1"/>
    </source>
</evidence>
<evidence type="ECO:0000256" key="12">
    <source>
        <dbReference type="ARBA" id="ARBA00036824"/>
    </source>
</evidence>
<dbReference type="FunCoup" id="A0A409YAI9">
    <property type="interactions" value="25"/>
</dbReference>
<dbReference type="GO" id="GO:0005886">
    <property type="term" value="C:plasma membrane"/>
    <property type="evidence" value="ECO:0007669"/>
    <property type="project" value="UniProtKB-SubCell"/>
</dbReference>
<dbReference type="EC" id="3.2.1.58" evidence="14"/>
<keyword evidence="5" id="KW-0378">Hydrolase</keyword>
<dbReference type="Gene3D" id="3.20.20.80">
    <property type="entry name" value="Glycosidases"/>
    <property type="match status" value="1"/>
</dbReference>
<accession>A0A409YAI9</accession>
<evidence type="ECO:0000313" key="20">
    <source>
        <dbReference type="Proteomes" id="UP000284842"/>
    </source>
</evidence>
<organism evidence="19 20">
    <name type="scientific">Panaeolus cyanescens</name>
    <dbReference type="NCBI Taxonomy" id="181874"/>
    <lineage>
        <taxon>Eukaryota</taxon>
        <taxon>Fungi</taxon>
        <taxon>Dikarya</taxon>
        <taxon>Basidiomycota</taxon>
        <taxon>Agaricomycotina</taxon>
        <taxon>Agaricomycetes</taxon>
        <taxon>Agaricomycetidae</taxon>
        <taxon>Agaricales</taxon>
        <taxon>Agaricineae</taxon>
        <taxon>Galeropsidaceae</taxon>
        <taxon>Panaeolus</taxon>
    </lineage>
</organism>
<keyword evidence="20" id="KW-1185">Reference proteome</keyword>
<dbReference type="PANTHER" id="PTHR31297:SF34">
    <property type="entry name" value="GLUCAN 1,3-BETA-GLUCOSIDASE 2"/>
    <property type="match status" value="1"/>
</dbReference>
<dbReference type="InterPro" id="IPR017853">
    <property type="entry name" value="GH"/>
</dbReference>
<comment type="function">
    <text evidence="13">Glucosidase involved in the degradation of cellulosic biomass. Active on lichenan.</text>
</comment>
<evidence type="ECO:0000256" key="15">
    <source>
        <dbReference type="ARBA" id="ARBA00041260"/>
    </source>
</evidence>
<evidence type="ECO:0000256" key="8">
    <source>
        <dbReference type="ARBA" id="ARBA00023136"/>
    </source>
</evidence>
<feature type="region of interest" description="Disordered" evidence="16">
    <location>
        <begin position="21"/>
        <end position="53"/>
    </location>
</feature>
<evidence type="ECO:0000256" key="7">
    <source>
        <dbReference type="ARBA" id="ARBA00022989"/>
    </source>
</evidence>
<dbReference type="OrthoDB" id="62120at2759"/>
<name>A0A409YAI9_9AGAR</name>
<keyword evidence="7 17" id="KW-1133">Transmembrane helix</keyword>
<feature type="compositionally biased region" description="Basic and acidic residues" evidence="16">
    <location>
        <begin position="43"/>
        <end position="53"/>
    </location>
</feature>
<evidence type="ECO:0000256" key="4">
    <source>
        <dbReference type="ARBA" id="ARBA00022692"/>
    </source>
</evidence>
<dbReference type="EMBL" id="NHTK01001339">
    <property type="protein sequence ID" value="PPR00017.1"/>
    <property type="molecule type" value="Genomic_DNA"/>
</dbReference>
<dbReference type="GO" id="GO:0071555">
    <property type="term" value="P:cell wall organization"/>
    <property type="evidence" value="ECO:0007669"/>
    <property type="project" value="UniProtKB-KW"/>
</dbReference>
<dbReference type="GO" id="GO:0004338">
    <property type="term" value="F:glucan exo-1,3-beta-glucosidase activity"/>
    <property type="evidence" value="ECO:0007669"/>
    <property type="project" value="UniProtKB-EC"/>
</dbReference>
<dbReference type="InterPro" id="IPR018087">
    <property type="entry name" value="Glyco_hydro_5_CS"/>
</dbReference>
<dbReference type="PANTHER" id="PTHR31297">
    <property type="entry name" value="GLUCAN ENDO-1,6-BETA-GLUCOSIDASE B"/>
    <property type="match status" value="1"/>
</dbReference>
<comment type="subcellular location">
    <subcellularLocation>
        <location evidence="1">Cell membrane</location>
        <topology evidence="1">Single-pass type II membrane protein</topology>
    </subcellularLocation>
</comment>
<keyword evidence="3" id="KW-1003">Cell membrane</keyword>
<evidence type="ECO:0000256" key="1">
    <source>
        <dbReference type="ARBA" id="ARBA00004401"/>
    </source>
</evidence>
<dbReference type="InterPro" id="IPR050386">
    <property type="entry name" value="Glycosyl_hydrolase_5"/>
</dbReference>
<evidence type="ECO:0000256" key="3">
    <source>
        <dbReference type="ARBA" id="ARBA00022475"/>
    </source>
</evidence>
<evidence type="ECO:0000256" key="11">
    <source>
        <dbReference type="ARBA" id="ARBA00023316"/>
    </source>
</evidence>
<evidence type="ECO:0000256" key="16">
    <source>
        <dbReference type="SAM" id="MobiDB-lite"/>
    </source>
</evidence>
<keyword evidence="4 17" id="KW-0812">Transmembrane</keyword>
<feature type="region of interest" description="Disordered" evidence="16">
    <location>
        <begin position="108"/>
        <end position="148"/>
    </location>
</feature>
<evidence type="ECO:0000256" key="2">
    <source>
        <dbReference type="ARBA" id="ARBA00005641"/>
    </source>
</evidence>
<evidence type="ECO:0000256" key="14">
    <source>
        <dbReference type="ARBA" id="ARBA00038929"/>
    </source>
</evidence>
<dbReference type="STRING" id="181874.A0A409YAI9"/>
<evidence type="ECO:0000256" key="10">
    <source>
        <dbReference type="ARBA" id="ARBA00023295"/>
    </source>
</evidence>
<feature type="transmembrane region" description="Helical" evidence="17">
    <location>
        <begin position="75"/>
        <end position="100"/>
    </location>
</feature>
<feature type="domain" description="Glycoside hydrolase family 5" evidence="18">
    <location>
        <begin position="240"/>
        <end position="416"/>
    </location>
</feature>
<dbReference type="Proteomes" id="UP000284842">
    <property type="component" value="Unassembled WGS sequence"/>
</dbReference>
<protein>
    <recommendedName>
        <fullName evidence="14">glucan 1,3-beta-glucosidase</fullName>
        <ecNumber evidence="14">3.2.1.58</ecNumber>
    </recommendedName>
    <alternativeName>
        <fullName evidence="15">Exo-1,3-beta-glucanase D</fullName>
    </alternativeName>
</protein>
<keyword evidence="10" id="KW-0326">Glycosidase</keyword>
<proteinExistence type="inferred from homology"/>
<evidence type="ECO:0000256" key="5">
    <source>
        <dbReference type="ARBA" id="ARBA00022801"/>
    </source>
</evidence>
<evidence type="ECO:0000256" key="13">
    <source>
        <dbReference type="ARBA" id="ARBA00037126"/>
    </source>
</evidence>
<gene>
    <name evidence="19" type="ORF">CVT24_009024</name>
</gene>
<evidence type="ECO:0000256" key="17">
    <source>
        <dbReference type="SAM" id="Phobius"/>
    </source>
</evidence>
<reference evidence="19 20" key="1">
    <citation type="journal article" date="2018" name="Evol. Lett.">
        <title>Horizontal gene cluster transfer increased hallucinogenic mushroom diversity.</title>
        <authorList>
            <person name="Reynolds H.T."/>
            <person name="Vijayakumar V."/>
            <person name="Gluck-Thaler E."/>
            <person name="Korotkin H.B."/>
            <person name="Matheny P.B."/>
            <person name="Slot J.C."/>
        </authorList>
    </citation>
    <scope>NUCLEOTIDE SEQUENCE [LARGE SCALE GENOMIC DNA]</scope>
    <source>
        <strain evidence="19 20">2629</strain>
    </source>
</reference>